<evidence type="ECO:0000256" key="7">
    <source>
        <dbReference type="ARBA" id="ARBA00022827"/>
    </source>
</evidence>
<comment type="caution">
    <text evidence="11">The sequence shown here is derived from an EMBL/GenBank/DDBJ whole genome shotgun (WGS) entry which is preliminary data.</text>
</comment>
<keyword evidence="6" id="KW-0819">tRNA processing</keyword>
<evidence type="ECO:0000256" key="8">
    <source>
        <dbReference type="ARBA" id="ARBA00023002"/>
    </source>
</evidence>
<dbReference type="EMBL" id="PDOB01000015">
    <property type="protein sequence ID" value="PIL39727.1"/>
    <property type="molecule type" value="Genomic_DNA"/>
</dbReference>
<dbReference type="GO" id="GO:0016645">
    <property type="term" value="F:oxidoreductase activity, acting on the CH-NH group of donors"/>
    <property type="evidence" value="ECO:0007669"/>
    <property type="project" value="InterPro"/>
</dbReference>
<dbReference type="GO" id="GO:0008168">
    <property type="term" value="F:methyltransferase activity"/>
    <property type="evidence" value="ECO:0007669"/>
    <property type="project" value="UniProtKB-KW"/>
</dbReference>
<keyword evidence="7" id="KW-0274">FAD</keyword>
<dbReference type="SUPFAM" id="SSF51905">
    <property type="entry name" value="FAD/NAD(P)-binding domain"/>
    <property type="match status" value="1"/>
</dbReference>
<evidence type="ECO:0000256" key="4">
    <source>
        <dbReference type="ARBA" id="ARBA00022679"/>
    </source>
</evidence>
<dbReference type="Gene3D" id="3.50.50.60">
    <property type="entry name" value="FAD/NAD(P)-binding domain"/>
    <property type="match status" value="1"/>
</dbReference>
<dbReference type="InterPro" id="IPR017610">
    <property type="entry name" value="tRNA_S-uridine_synth_MnmC_C"/>
</dbReference>
<dbReference type="PANTHER" id="PTHR13847">
    <property type="entry name" value="SARCOSINE DEHYDROGENASE-RELATED"/>
    <property type="match status" value="1"/>
</dbReference>
<dbReference type="OrthoDB" id="9786494at2"/>
<keyword evidence="9" id="KW-0511">Multifunctional enzyme</keyword>
<evidence type="ECO:0000256" key="6">
    <source>
        <dbReference type="ARBA" id="ARBA00022694"/>
    </source>
</evidence>
<dbReference type="InterPro" id="IPR006076">
    <property type="entry name" value="FAD-dep_OxRdtase"/>
</dbReference>
<keyword evidence="2" id="KW-0489">Methyltransferase</keyword>
<dbReference type="InterPro" id="IPR036188">
    <property type="entry name" value="FAD/NAD-bd_sf"/>
</dbReference>
<dbReference type="RefSeq" id="WP_099916143.1">
    <property type="nucleotide sequence ID" value="NZ_BMHS01000022.1"/>
</dbReference>
<name>A0A2G8T0Z4_9BURK</name>
<evidence type="ECO:0000256" key="2">
    <source>
        <dbReference type="ARBA" id="ARBA00022603"/>
    </source>
</evidence>
<accession>A0A2G8T0Z4</accession>
<evidence type="ECO:0000256" key="5">
    <source>
        <dbReference type="ARBA" id="ARBA00022691"/>
    </source>
</evidence>
<evidence type="ECO:0000259" key="10">
    <source>
        <dbReference type="Pfam" id="PF01266"/>
    </source>
</evidence>
<dbReference type="Proteomes" id="UP000228593">
    <property type="component" value="Unassembled WGS sequence"/>
</dbReference>
<reference evidence="11 12" key="1">
    <citation type="submission" date="2017-10" db="EMBL/GenBank/DDBJ databases">
        <title>Massilia psychrophilum sp. nov., a novel purple-pigmented bacterium isolated from Tianshan glacier, Xinjiang Municipality, China.</title>
        <authorList>
            <person name="Wang H."/>
        </authorList>
    </citation>
    <scope>NUCLEOTIDE SEQUENCE [LARGE SCALE GENOMIC DNA]</scope>
    <source>
        <strain evidence="11 12">JCM 30813</strain>
    </source>
</reference>
<keyword evidence="8" id="KW-0560">Oxidoreductase</keyword>
<dbReference type="GO" id="GO:0032259">
    <property type="term" value="P:methylation"/>
    <property type="evidence" value="ECO:0007669"/>
    <property type="project" value="UniProtKB-KW"/>
</dbReference>
<keyword evidence="4" id="KW-0808">Transferase</keyword>
<dbReference type="Pfam" id="PF01266">
    <property type="entry name" value="DAO"/>
    <property type="match status" value="1"/>
</dbReference>
<keyword evidence="12" id="KW-1185">Reference proteome</keyword>
<keyword evidence="5" id="KW-0949">S-adenosyl-L-methionine</keyword>
<dbReference type="GO" id="GO:0008033">
    <property type="term" value="P:tRNA processing"/>
    <property type="evidence" value="ECO:0007669"/>
    <property type="project" value="UniProtKB-KW"/>
</dbReference>
<keyword evidence="3" id="KW-0285">Flavoprotein</keyword>
<dbReference type="NCBIfam" id="TIGR03197">
    <property type="entry name" value="MnmC_Cterm"/>
    <property type="match status" value="1"/>
</dbReference>
<feature type="domain" description="FAD dependent oxidoreductase" evidence="10">
    <location>
        <begin position="163"/>
        <end position="521"/>
    </location>
</feature>
<sequence>MDLLPYWRDRERFVVFDADWGDGAAFSAWVEAWRGDPRRPARLHVIAIARGELPGFRRMLPPLQRDPAITLDLLHAPVEAALAQLEARFDAVHLHGLNNAGSGFARALARLLAKNAVLHADRLSAQQTAALAATGWVFDGAQSARYASRKPFAPIAPAPQRRAIVLGAGLAGAAACQRLCARGWDVTLVERHPQAAMEASGNLAGITMPLLSKDDNIASRLSRAAYLFALDYWHRLGGVGEAIEGARCGVLLVAKDAAHAGLQRAIAGARTLPPWYAEWFDSEAAAARYGTLAPHGAWLFPQGGWIRPASACQAMLDACGPGLERRFGVGSVGLERSGDEWRVVDAAGAIIAQAPTVIVANGAGASQLAQAAFLPLTRVRGQVTHLDADASDLPPNLGLVLCREAYLTPAFGGVRSAGASYDDDDDPALRMSSQQQNLDKLRSMLGNPAIGIDAPLRGRVGVRSVAPDRLPLVGALPDPAFPIGAERLRELPRQGGLYALLGYASRGLTWAPLAAELLAARLEGEPLPLETGLADALDPGRFQLRRRRGQSRPA</sequence>
<dbReference type="Gene3D" id="3.30.9.10">
    <property type="entry name" value="D-Amino Acid Oxidase, subunit A, domain 2"/>
    <property type="match status" value="1"/>
</dbReference>
<evidence type="ECO:0000256" key="9">
    <source>
        <dbReference type="ARBA" id="ARBA00023268"/>
    </source>
</evidence>
<evidence type="ECO:0000256" key="3">
    <source>
        <dbReference type="ARBA" id="ARBA00022630"/>
    </source>
</evidence>
<protein>
    <submittedName>
        <fullName evidence="11">tRNA U-34 5-methylaminomethyl-2-thiouridine biosynthesis protein</fullName>
    </submittedName>
</protein>
<dbReference type="PANTHER" id="PTHR13847:SF283">
    <property type="entry name" value="TRNA 5-METHYLAMINOMETHYL-2-THIOURIDINE BIOSYNTHESIS BIFUNCTIONAL PROTEIN MNMC"/>
    <property type="match status" value="1"/>
</dbReference>
<evidence type="ECO:0000256" key="1">
    <source>
        <dbReference type="ARBA" id="ARBA00022490"/>
    </source>
</evidence>
<evidence type="ECO:0000313" key="12">
    <source>
        <dbReference type="Proteomes" id="UP000228593"/>
    </source>
</evidence>
<proteinExistence type="predicted"/>
<evidence type="ECO:0000313" key="11">
    <source>
        <dbReference type="EMBL" id="PIL39727.1"/>
    </source>
</evidence>
<dbReference type="AlphaFoldDB" id="A0A2G8T0Z4"/>
<organism evidence="11 12">
    <name type="scientific">Massilia psychrophila</name>
    <dbReference type="NCBI Taxonomy" id="1603353"/>
    <lineage>
        <taxon>Bacteria</taxon>
        <taxon>Pseudomonadati</taxon>
        <taxon>Pseudomonadota</taxon>
        <taxon>Betaproteobacteria</taxon>
        <taxon>Burkholderiales</taxon>
        <taxon>Oxalobacteraceae</taxon>
        <taxon>Telluria group</taxon>
        <taxon>Massilia</taxon>
    </lineage>
</organism>
<dbReference type="GO" id="GO:0005737">
    <property type="term" value="C:cytoplasm"/>
    <property type="evidence" value="ECO:0007669"/>
    <property type="project" value="TreeGrafter"/>
</dbReference>
<keyword evidence="1" id="KW-0963">Cytoplasm</keyword>
<gene>
    <name evidence="11" type="ORF">CR103_11195</name>
</gene>